<proteinExistence type="predicted"/>
<dbReference type="EMBL" id="BK015351">
    <property type="protein sequence ID" value="DAE02755.1"/>
    <property type="molecule type" value="Genomic_DNA"/>
</dbReference>
<protein>
    <submittedName>
        <fullName evidence="1">SWIB/MDM2 domain</fullName>
    </submittedName>
</protein>
<accession>A0A8S5P8J4</accession>
<organism evidence="1">
    <name type="scientific">Siphoviridae sp. ct39g3</name>
    <dbReference type="NCBI Taxonomy" id="2825320"/>
    <lineage>
        <taxon>Viruses</taxon>
        <taxon>Duplodnaviria</taxon>
        <taxon>Heunggongvirae</taxon>
        <taxon>Uroviricota</taxon>
        <taxon>Caudoviricetes</taxon>
    </lineage>
</organism>
<reference evidence="1" key="1">
    <citation type="journal article" date="2021" name="Proc. Natl. Acad. Sci. U.S.A.">
        <title>A Catalog of Tens of Thousands of Viruses from Human Metagenomes Reveals Hidden Associations with Chronic Diseases.</title>
        <authorList>
            <person name="Tisza M.J."/>
            <person name="Buck C.B."/>
        </authorList>
    </citation>
    <scope>NUCLEOTIDE SEQUENCE</scope>
    <source>
        <strain evidence="1">Ct39g3</strain>
    </source>
</reference>
<sequence>MKENTPEQQLKLLCRLIIRECAIWNYINENGCNDPFWPDACRDRSGTWSRLCEKF</sequence>
<evidence type="ECO:0000313" key="1">
    <source>
        <dbReference type="EMBL" id="DAE02755.1"/>
    </source>
</evidence>
<name>A0A8S5P8J4_9CAUD</name>